<feature type="transmembrane region" description="Helical" evidence="8">
    <location>
        <begin position="110"/>
        <end position="131"/>
    </location>
</feature>
<dbReference type="GO" id="GO:0034703">
    <property type="term" value="C:cation channel complex"/>
    <property type="evidence" value="ECO:0007669"/>
    <property type="project" value="TreeGrafter"/>
</dbReference>
<keyword evidence="6 8" id="KW-0472">Membrane</keyword>
<dbReference type="PANTHER" id="PTHR10117">
    <property type="entry name" value="TRANSIENT RECEPTOR POTENTIAL CHANNEL"/>
    <property type="match status" value="1"/>
</dbReference>
<keyword evidence="7" id="KW-0407">Ion channel</keyword>
<keyword evidence="2" id="KW-0813">Transport</keyword>
<dbReference type="PROSITE" id="PS51257">
    <property type="entry name" value="PROKAR_LIPOPROTEIN"/>
    <property type="match status" value="1"/>
</dbReference>
<accession>A0A3P7EKH9</accession>
<dbReference type="PRINTS" id="PR01097">
    <property type="entry name" value="TRNSRECEPTRP"/>
</dbReference>
<dbReference type="OMA" id="NHYLTEW"/>
<feature type="domain" description="Ion transport" evidence="9">
    <location>
        <begin position="2"/>
        <end position="141"/>
    </location>
</feature>
<comment type="subcellular location">
    <subcellularLocation>
        <location evidence="1">Membrane</location>
        <topology evidence="1">Multi-pass membrane protein</topology>
    </subcellularLocation>
</comment>
<reference evidence="10 11" key="1">
    <citation type="submission" date="2018-11" db="EMBL/GenBank/DDBJ databases">
        <authorList>
            <consortium name="Pathogen Informatics"/>
        </authorList>
    </citation>
    <scope>NUCLEOTIDE SEQUENCE [LARGE SCALE GENOMIC DNA]</scope>
</reference>
<dbReference type="InterPro" id="IPR005821">
    <property type="entry name" value="Ion_trans_dom"/>
</dbReference>
<dbReference type="InParanoid" id="A0A3P7EKH9"/>
<dbReference type="EMBL" id="UYWW01013484">
    <property type="protein sequence ID" value="VDM23590.1"/>
    <property type="molecule type" value="Genomic_DNA"/>
</dbReference>
<evidence type="ECO:0000313" key="10">
    <source>
        <dbReference type="EMBL" id="VDM23590.1"/>
    </source>
</evidence>
<dbReference type="Proteomes" id="UP000270924">
    <property type="component" value="Unassembled WGS sequence"/>
</dbReference>
<dbReference type="Pfam" id="PF00520">
    <property type="entry name" value="Ion_trans"/>
    <property type="match status" value="1"/>
</dbReference>
<evidence type="ECO:0000256" key="2">
    <source>
        <dbReference type="ARBA" id="ARBA00022448"/>
    </source>
</evidence>
<sequence>MVLDIVKFLLIYFLVLFSFACGLNQLLWYYAAMRRQECQKYQSMINNSSTQNIPMKELIRMEESCDPKYRSCESLYNSMETLFWSSFGIIILEQLDIVESHGPTKWTGRTILGCYCCCSVIVLLNMLIAMMSNSYQDIFNQADVEWKFARSKLWIEYFDDTATLPPPFNMIPSPKSLFYCVQWCLESIYQSNRTIGFNFRSTRVS</sequence>
<dbReference type="GO" id="GO:0005886">
    <property type="term" value="C:plasma membrane"/>
    <property type="evidence" value="ECO:0007669"/>
    <property type="project" value="TreeGrafter"/>
</dbReference>
<dbReference type="AlphaFoldDB" id="A0A3P7EKH9"/>
<dbReference type="GO" id="GO:0015279">
    <property type="term" value="F:store-operated calcium channel activity"/>
    <property type="evidence" value="ECO:0007669"/>
    <property type="project" value="TreeGrafter"/>
</dbReference>
<evidence type="ECO:0000313" key="11">
    <source>
        <dbReference type="Proteomes" id="UP000270924"/>
    </source>
</evidence>
<organism evidence="10 11">
    <name type="scientific">Wuchereria bancrofti</name>
    <dbReference type="NCBI Taxonomy" id="6293"/>
    <lineage>
        <taxon>Eukaryota</taxon>
        <taxon>Metazoa</taxon>
        <taxon>Ecdysozoa</taxon>
        <taxon>Nematoda</taxon>
        <taxon>Chromadorea</taxon>
        <taxon>Rhabditida</taxon>
        <taxon>Spirurina</taxon>
        <taxon>Spiruromorpha</taxon>
        <taxon>Filarioidea</taxon>
        <taxon>Onchocercidae</taxon>
        <taxon>Wuchereria</taxon>
    </lineage>
</organism>
<dbReference type="GO" id="GO:0070679">
    <property type="term" value="F:inositol 1,4,5 trisphosphate binding"/>
    <property type="evidence" value="ECO:0007669"/>
    <property type="project" value="TreeGrafter"/>
</dbReference>
<evidence type="ECO:0000256" key="4">
    <source>
        <dbReference type="ARBA" id="ARBA00022989"/>
    </source>
</evidence>
<keyword evidence="4 8" id="KW-1133">Transmembrane helix</keyword>
<dbReference type="OrthoDB" id="2373987at2759"/>
<protein>
    <recommendedName>
        <fullName evidence="9">Ion transport domain-containing protein</fullName>
    </recommendedName>
</protein>
<evidence type="ECO:0000256" key="7">
    <source>
        <dbReference type="ARBA" id="ARBA00023303"/>
    </source>
</evidence>
<name>A0A3P7EKH9_WUCBA</name>
<keyword evidence="3 8" id="KW-0812">Transmembrane</keyword>
<proteinExistence type="predicted"/>
<keyword evidence="5" id="KW-0406">Ion transport</keyword>
<gene>
    <name evidence="10" type="ORF">WBA_LOCUS13040</name>
</gene>
<feature type="transmembrane region" description="Helical" evidence="8">
    <location>
        <begin position="6"/>
        <end position="31"/>
    </location>
</feature>
<evidence type="ECO:0000256" key="8">
    <source>
        <dbReference type="SAM" id="Phobius"/>
    </source>
</evidence>
<evidence type="ECO:0000259" key="9">
    <source>
        <dbReference type="Pfam" id="PF00520"/>
    </source>
</evidence>
<evidence type="ECO:0000256" key="1">
    <source>
        <dbReference type="ARBA" id="ARBA00004141"/>
    </source>
</evidence>
<evidence type="ECO:0000256" key="6">
    <source>
        <dbReference type="ARBA" id="ARBA00023136"/>
    </source>
</evidence>
<evidence type="ECO:0000256" key="3">
    <source>
        <dbReference type="ARBA" id="ARBA00022692"/>
    </source>
</evidence>
<dbReference type="GO" id="GO:0051480">
    <property type="term" value="P:regulation of cytosolic calcium ion concentration"/>
    <property type="evidence" value="ECO:0007669"/>
    <property type="project" value="TreeGrafter"/>
</dbReference>
<dbReference type="InterPro" id="IPR002153">
    <property type="entry name" value="TRPC_channel"/>
</dbReference>
<keyword evidence="11" id="KW-1185">Reference proteome</keyword>
<dbReference type="PANTHER" id="PTHR10117:SF54">
    <property type="entry name" value="TRANSIENT RECEPTOR POTENTIAL-GAMMA PROTEIN"/>
    <property type="match status" value="1"/>
</dbReference>
<evidence type="ECO:0000256" key="5">
    <source>
        <dbReference type="ARBA" id="ARBA00023065"/>
    </source>
</evidence>